<reference evidence="2 3" key="1">
    <citation type="submission" date="2020-11" db="EMBL/GenBank/DDBJ databases">
        <title>Draft genome sequencing of a Lachnospiraceae strain isolated from anoxic soil subjected to BSD treatment.</title>
        <authorList>
            <person name="Uek A."/>
            <person name="Tonouchi A."/>
        </authorList>
    </citation>
    <scope>NUCLEOTIDE SEQUENCE [LARGE SCALE GENOMIC DNA]</scope>
    <source>
        <strain evidence="2 3">TB5</strain>
    </source>
</reference>
<dbReference type="Gene3D" id="3.40.630.30">
    <property type="match status" value="1"/>
</dbReference>
<keyword evidence="2" id="KW-0808">Transferase</keyword>
<accession>A0A7R7IE80</accession>
<name>A0A7R7IE80_9FIRM</name>
<evidence type="ECO:0000259" key="1">
    <source>
        <dbReference type="PROSITE" id="PS51186"/>
    </source>
</evidence>
<feature type="domain" description="N-acetyltransferase" evidence="1">
    <location>
        <begin position="3"/>
        <end position="165"/>
    </location>
</feature>
<gene>
    <name evidence="2" type="ORF">bsdtb5_21130</name>
</gene>
<dbReference type="PANTHER" id="PTHR43617:SF30">
    <property type="entry name" value="HISTONE ACETYLTRANSFERASE"/>
    <property type="match status" value="1"/>
</dbReference>
<organism evidence="2 3">
    <name type="scientific">Anaeromicropila herbilytica</name>
    <dbReference type="NCBI Taxonomy" id="2785025"/>
    <lineage>
        <taxon>Bacteria</taxon>
        <taxon>Bacillati</taxon>
        <taxon>Bacillota</taxon>
        <taxon>Clostridia</taxon>
        <taxon>Lachnospirales</taxon>
        <taxon>Lachnospiraceae</taxon>
        <taxon>Anaeromicropila</taxon>
    </lineage>
</organism>
<sequence length="166" mass="19509">MVTQIRKANRKDSSRLAEILIFAKRTAYRPIFKNDNVSFNEMQVLDLALEFRDKESVLDNIYVYDDGIVKGLIRFYKCDNECNENRMEIAELYVDTFFQGQGIGSILIKNCIEQAKKHNIRTIFLWVLEKNDTARKFYEKHGFVPEGTSKIEDGTTEMITRYKLEM</sequence>
<dbReference type="AlphaFoldDB" id="A0A7R7IE80"/>
<dbReference type="CDD" id="cd04301">
    <property type="entry name" value="NAT_SF"/>
    <property type="match status" value="1"/>
</dbReference>
<dbReference type="KEGG" id="ahb:bsdtb5_21130"/>
<keyword evidence="3" id="KW-1185">Reference proteome</keyword>
<dbReference type="SUPFAM" id="SSF55729">
    <property type="entry name" value="Acyl-CoA N-acyltransferases (Nat)"/>
    <property type="match status" value="1"/>
</dbReference>
<dbReference type="InterPro" id="IPR000182">
    <property type="entry name" value="GNAT_dom"/>
</dbReference>
<dbReference type="PANTHER" id="PTHR43617">
    <property type="entry name" value="L-AMINO ACID N-ACETYLTRANSFERASE"/>
    <property type="match status" value="1"/>
</dbReference>
<dbReference type="InterPro" id="IPR016181">
    <property type="entry name" value="Acyl_CoA_acyltransferase"/>
</dbReference>
<dbReference type="EMBL" id="AP024169">
    <property type="protein sequence ID" value="BCN30818.1"/>
    <property type="molecule type" value="Genomic_DNA"/>
</dbReference>
<evidence type="ECO:0000313" key="2">
    <source>
        <dbReference type="EMBL" id="BCN30818.1"/>
    </source>
</evidence>
<dbReference type="GO" id="GO:0016747">
    <property type="term" value="F:acyltransferase activity, transferring groups other than amino-acyl groups"/>
    <property type="evidence" value="ECO:0007669"/>
    <property type="project" value="InterPro"/>
</dbReference>
<dbReference type="RefSeq" id="WP_271716012.1">
    <property type="nucleotide sequence ID" value="NZ_AP024169.1"/>
</dbReference>
<dbReference type="Pfam" id="PF00583">
    <property type="entry name" value="Acetyltransf_1"/>
    <property type="match status" value="1"/>
</dbReference>
<protein>
    <submittedName>
        <fullName evidence="2">N-acetyltransferase</fullName>
    </submittedName>
</protein>
<dbReference type="Proteomes" id="UP000595897">
    <property type="component" value="Chromosome"/>
</dbReference>
<proteinExistence type="predicted"/>
<dbReference type="InterPro" id="IPR050276">
    <property type="entry name" value="MshD_Acetyltransferase"/>
</dbReference>
<evidence type="ECO:0000313" key="3">
    <source>
        <dbReference type="Proteomes" id="UP000595897"/>
    </source>
</evidence>
<dbReference type="PROSITE" id="PS51186">
    <property type="entry name" value="GNAT"/>
    <property type="match status" value="1"/>
</dbReference>